<keyword evidence="2" id="KW-0677">Repeat</keyword>
<name>A0A835WPJ5_9CHLO</name>
<comment type="caution">
    <text evidence="5">The sequence shown here is derived from an EMBL/GenBank/DDBJ whole genome shotgun (WGS) entry which is preliminary data.</text>
</comment>
<keyword evidence="1 3" id="KW-0853">WD repeat</keyword>
<evidence type="ECO:0000313" key="5">
    <source>
        <dbReference type="EMBL" id="KAG2451679.1"/>
    </source>
</evidence>
<feature type="domain" description="Pre-mRNA processing factor 4 (PRP4)-like" evidence="4">
    <location>
        <begin position="38"/>
        <end position="89"/>
    </location>
</feature>
<keyword evidence="6" id="KW-1185">Reference proteome</keyword>
<dbReference type="SUPFAM" id="SSF50978">
    <property type="entry name" value="WD40 repeat-like"/>
    <property type="match status" value="1"/>
</dbReference>
<dbReference type="GO" id="GO:0017070">
    <property type="term" value="F:U6 snRNA binding"/>
    <property type="evidence" value="ECO:0007669"/>
    <property type="project" value="TreeGrafter"/>
</dbReference>
<evidence type="ECO:0000256" key="2">
    <source>
        <dbReference type="ARBA" id="ARBA00022737"/>
    </source>
</evidence>
<dbReference type="PROSITE" id="PS00678">
    <property type="entry name" value="WD_REPEATS_1"/>
    <property type="match status" value="2"/>
</dbReference>
<dbReference type="EMBL" id="JAEHOD010000007">
    <property type="protein sequence ID" value="KAG2451679.1"/>
    <property type="molecule type" value="Genomic_DNA"/>
</dbReference>
<dbReference type="GO" id="GO:0030621">
    <property type="term" value="F:U4 snRNA binding"/>
    <property type="evidence" value="ECO:0007669"/>
    <property type="project" value="TreeGrafter"/>
</dbReference>
<dbReference type="PRINTS" id="PR00320">
    <property type="entry name" value="GPROTEINBRPT"/>
</dbReference>
<evidence type="ECO:0000256" key="3">
    <source>
        <dbReference type="PROSITE-ProRule" id="PRU00221"/>
    </source>
</evidence>
<dbReference type="InterPro" id="IPR036285">
    <property type="entry name" value="PRP4-like_sf"/>
</dbReference>
<dbReference type="SMART" id="SM00500">
    <property type="entry name" value="SFM"/>
    <property type="match status" value="1"/>
</dbReference>
<dbReference type="FunFam" id="2.130.10.10:FF:000411">
    <property type="entry name" value="U4/U6 small nuclear ribonucleoprotein Prp4"/>
    <property type="match status" value="1"/>
</dbReference>
<accession>A0A835WPJ5</accession>
<dbReference type="InterPro" id="IPR020472">
    <property type="entry name" value="WD40_PAC1"/>
</dbReference>
<organism evidence="5 6">
    <name type="scientific">Chlamydomonas schloesseri</name>
    <dbReference type="NCBI Taxonomy" id="2026947"/>
    <lineage>
        <taxon>Eukaryota</taxon>
        <taxon>Viridiplantae</taxon>
        <taxon>Chlorophyta</taxon>
        <taxon>core chlorophytes</taxon>
        <taxon>Chlorophyceae</taxon>
        <taxon>CS clade</taxon>
        <taxon>Chlamydomonadales</taxon>
        <taxon>Chlamydomonadaceae</taxon>
        <taxon>Chlamydomonas</taxon>
    </lineage>
</organism>
<dbReference type="Pfam" id="PF08799">
    <property type="entry name" value="PRP4"/>
    <property type="match status" value="1"/>
</dbReference>
<dbReference type="SMART" id="SM00320">
    <property type="entry name" value="WD40"/>
    <property type="match status" value="6"/>
</dbReference>
<dbReference type="InterPro" id="IPR001680">
    <property type="entry name" value="WD40_rpt"/>
</dbReference>
<dbReference type="InterPro" id="IPR015943">
    <property type="entry name" value="WD40/YVTN_repeat-like_dom_sf"/>
</dbReference>
<dbReference type="GO" id="GO:0000398">
    <property type="term" value="P:mRNA splicing, via spliceosome"/>
    <property type="evidence" value="ECO:0007669"/>
    <property type="project" value="TreeGrafter"/>
</dbReference>
<reference evidence="5" key="1">
    <citation type="journal article" date="2020" name="bioRxiv">
        <title>Comparative genomics of Chlamydomonas.</title>
        <authorList>
            <person name="Craig R.J."/>
            <person name="Hasan A.R."/>
            <person name="Ness R.W."/>
            <person name="Keightley P.D."/>
        </authorList>
    </citation>
    <scope>NUCLEOTIDE SEQUENCE</scope>
    <source>
        <strain evidence="5">CCAP 11/173</strain>
    </source>
</reference>
<proteinExistence type="predicted"/>
<sequence length="512" mass="54047">MADVFGLPEAGNREREAHAAKIKEFELRRKIRQVVVPTDDGKVRQLLRQLGEPVTLFGEREMERRERLKRIIAQRDGEVDLDLANTSVTDQLVEEVEVQKEKFYTEGPEELRTARMAIARYSLLRAKARLQGAKRRREDPLELEAVNCLYGSAVSSARCVVQQCSELGDSRPISHCAFSPDGGSLATCGWGGALSVWSVPAVTKRWTAPPPKDAPRFTGVAWHPAAAAAAAGLTGAGAGAGAGADAMQTEGQAGGGGGAGAGGSTVVQLATGASDGVCRLYGGSGGSGGGGGGGGEVVRALAGHTDRLARVAFHPMGGHVATASFDTTWRLWDVATGACLLEQEGHSRPVYGLAFQPDGSLAGSAGLDAYGRIWDCRTGRCVLTLEGHVKAVLAIDFAPDGYHLATGSEDHTAKIWDLRKRGCVYTLPAHNSLLSVVRYERQGGHVLLTAGYDCVAKLWSCRDYKLLKLLAGHEGKVMGADISPDGSSTVATVAYDRTIKLWAPEAPPAAPA</sequence>
<dbReference type="PROSITE" id="PS50082">
    <property type="entry name" value="WD_REPEATS_2"/>
    <property type="match status" value="4"/>
</dbReference>
<dbReference type="Gene3D" id="4.10.280.110">
    <property type="entry name" value="Pre-mRNA processing factor 4 domain"/>
    <property type="match status" value="1"/>
</dbReference>
<evidence type="ECO:0000313" key="6">
    <source>
        <dbReference type="Proteomes" id="UP000613740"/>
    </source>
</evidence>
<dbReference type="InterPro" id="IPR014906">
    <property type="entry name" value="PRP4-like"/>
</dbReference>
<dbReference type="AlphaFoldDB" id="A0A835WPJ5"/>
<dbReference type="GO" id="GO:0046540">
    <property type="term" value="C:U4/U6 x U5 tri-snRNP complex"/>
    <property type="evidence" value="ECO:0007669"/>
    <property type="project" value="TreeGrafter"/>
</dbReference>
<dbReference type="CDD" id="cd00200">
    <property type="entry name" value="WD40"/>
    <property type="match status" value="1"/>
</dbReference>
<gene>
    <name evidence="5" type="ORF">HYH02_003459</name>
</gene>
<feature type="repeat" description="WD" evidence="3">
    <location>
        <begin position="343"/>
        <end position="384"/>
    </location>
</feature>
<dbReference type="Pfam" id="PF00400">
    <property type="entry name" value="WD40"/>
    <property type="match status" value="6"/>
</dbReference>
<evidence type="ECO:0000256" key="1">
    <source>
        <dbReference type="ARBA" id="ARBA00022574"/>
    </source>
</evidence>
<dbReference type="Proteomes" id="UP000613740">
    <property type="component" value="Unassembled WGS sequence"/>
</dbReference>
<dbReference type="PANTHER" id="PTHR19846:SF0">
    <property type="entry name" value="PRE-MRNA PROCESSING FACTOR 4"/>
    <property type="match status" value="1"/>
</dbReference>
<dbReference type="SUPFAM" id="SSF158230">
    <property type="entry name" value="PRP4-like"/>
    <property type="match status" value="1"/>
</dbReference>
<feature type="repeat" description="WD" evidence="3">
    <location>
        <begin position="385"/>
        <end position="426"/>
    </location>
</feature>
<dbReference type="Gene3D" id="2.130.10.10">
    <property type="entry name" value="YVTN repeat-like/Quinoprotein amine dehydrogenase"/>
    <property type="match status" value="4"/>
</dbReference>
<feature type="repeat" description="WD" evidence="3">
    <location>
        <begin position="301"/>
        <end position="342"/>
    </location>
</feature>
<dbReference type="InterPro" id="IPR036322">
    <property type="entry name" value="WD40_repeat_dom_sf"/>
</dbReference>
<dbReference type="OrthoDB" id="540662at2759"/>
<dbReference type="PANTHER" id="PTHR19846">
    <property type="entry name" value="WD40 REPEAT PROTEIN"/>
    <property type="match status" value="1"/>
</dbReference>
<protein>
    <recommendedName>
        <fullName evidence="4">Pre-mRNA processing factor 4 (PRP4)-like domain-containing protein</fullName>
    </recommendedName>
</protein>
<feature type="repeat" description="WD" evidence="3">
    <location>
        <begin position="470"/>
        <end position="502"/>
    </location>
</feature>
<dbReference type="InterPro" id="IPR019775">
    <property type="entry name" value="WD40_repeat_CS"/>
</dbReference>
<evidence type="ECO:0000259" key="4">
    <source>
        <dbReference type="SMART" id="SM00500"/>
    </source>
</evidence>
<dbReference type="PROSITE" id="PS50294">
    <property type="entry name" value="WD_REPEATS_REGION"/>
    <property type="match status" value="4"/>
</dbReference>